<evidence type="ECO:0000259" key="3">
    <source>
        <dbReference type="PROSITE" id="PS51635"/>
    </source>
</evidence>
<dbReference type="KEGG" id="asn:102381898"/>
<keyword evidence="2" id="KW-0442">Lipid degradation</keyword>
<dbReference type="RefSeq" id="XP_025061812.1">
    <property type="nucleotide sequence ID" value="XM_025206027.1"/>
</dbReference>
<dbReference type="Pfam" id="PF01734">
    <property type="entry name" value="Patatin"/>
    <property type="match status" value="1"/>
</dbReference>
<dbReference type="InterPro" id="IPR033562">
    <property type="entry name" value="PLPL"/>
</dbReference>
<feature type="short sequence motif" description="DGA/G" evidence="2">
    <location>
        <begin position="217"/>
        <end position="219"/>
    </location>
</feature>
<dbReference type="InParanoid" id="A0A3Q0GQY5"/>
<dbReference type="SUPFAM" id="SSF52151">
    <property type="entry name" value="FabD/lysophospholipase-like"/>
    <property type="match status" value="1"/>
</dbReference>
<evidence type="ECO:0000313" key="5">
    <source>
        <dbReference type="RefSeq" id="XP_025061812.1"/>
    </source>
</evidence>
<dbReference type="GO" id="GO:0005737">
    <property type="term" value="C:cytoplasm"/>
    <property type="evidence" value="ECO:0007669"/>
    <property type="project" value="TreeGrafter"/>
</dbReference>
<dbReference type="GeneID" id="102381898"/>
<dbReference type="GO" id="GO:0019433">
    <property type="term" value="P:triglyceride catabolic process"/>
    <property type="evidence" value="ECO:0007669"/>
    <property type="project" value="TreeGrafter"/>
</dbReference>
<dbReference type="InterPro" id="IPR016035">
    <property type="entry name" value="Acyl_Trfase/lysoPLipase"/>
</dbReference>
<evidence type="ECO:0000256" key="2">
    <source>
        <dbReference type="PROSITE-ProRule" id="PRU01161"/>
    </source>
</evidence>
<dbReference type="PANTHER" id="PTHR12406">
    <property type="entry name" value="CALCIUM-INDEPENDENT PHOSPHOLIPASE A2 IPLA2 -RELATED"/>
    <property type="match status" value="1"/>
</dbReference>
<sequence>MDEAHQGGVGSPAQSVSFCGCGFILGYELGVIQALQELAPEMLGSAAKFFGISSGAIAAAVLACGGNKGKVDEWFSLFGIPLNVTSSSASFRMLCCKKALNIVVSPEHFRPITEIVDEFYYAVMEKNKKSLLGPFSSGSNFFKLLEKGLYKSLKENCHQLASGRLHIGLTRLPDGQKVVISDFCSKEEVIQAVLCSCFIPCLCGWIPPSFRGVRYIDGGFTSLQPLSDPETTIYVSPFAGENDICPRDCPAAFYTIKYLDCSFQISVENLCRISYSIFPPLWLDIREIYEQGYRDTVFYLQINKEHGTVTRTSKKTSHERLQHRLPDVQKNRNLSGLLHALAEIFLQSFWNYIKYLQKR</sequence>
<proteinExistence type="predicted"/>
<dbReference type="PANTHER" id="PTHR12406:SF23">
    <property type="entry name" value="OMEGA-HYDROXYCERAMIDE TRANSACYLASE"/>
    <property type="match status" value="1"/>
</dbReference>
<dbReference type="InterPro" id="IPR002641">
    <property type="entry name" value="PNPLA_dom"/>
</dbReference>
<comment type="caution">
    <text evidence="2">Lacks conserved residue(s) required for the propagation of feature annotation.</text>
</comment>
<dbReference type="AlphaFoldDB" id="A0A3Q0GQY5"/>
<evidence type="ECO:0000256" key="1">
    <source>
        <dbReference type="ARBA" id="ARBA00023098"/>
    </source>
</evidence>
<dbReference type="PROSITE" id="PS51635">
    <property type="entry name" value="PNPLA"/>
    <property type="match status" value="1"/>
</dbReference>
<name>A0A3Q0GQY5_ALLSI</name>
<accession>A0A3Q0GQY5</accession>
<keyword evidence="4" id="KW-1185">Reference proteome</keyword>
<keyword evidence="1 2" id="KW-0443">Lipid metabolism</keyword>
<dbReference type="GO" id="GO:0016020">
    <property type="term" value="C:membrane"/>
    <property type="evidence" value="ECO:0007669"/>
    <property type="project" value="TreeGrafter"/>
</dbReference>
<evidence type="ECO:0000313" key="4">
    <source>
        <dbReference type="Proteomes" id="UP000189705"/>
    </source>
</evidence>
<gene>
    <name evidence="5" type="primary">LOC102381898</name>
</gene>
<dbReference type="GO" id="GO:0055088">
    <property type="term" value="P:lipid homeostasis"/>
    <property type="evidence" value="ECO:0007669"/>
    <property type="project" value="TreeGrafter"/>
</dbReference>
<dbReference type="GO" id="GO:0004806">
    <property type="term" value="F:triacylglycerol lipase activity"/>
    <property type="evidence" value="ECO:0007669"/>
    <property type="project" value="TreeGrafter"/>
</dbReference>
<organism evidence="4 5">
    <name type="scientific">Alligator sinensis</name>
    <name type="common">Chinese alligator</name>
    <dbReference type="NCBI Taxonomy" id="38654"/>
    <lineage>
        <taxon>Eukaryota</taxon>
        <taxon>Metazoa</taxon>
        <taxon>Chordata</taxon>
        <taxon>Craniata</taxon>
        <taxon>Vertebrata</taxon>
        <taxon>Euteleostomi</taxon>
        <taxon>Archelosauria</taxon>
        <taxon>Archosauria</taxon>
        <taxon>Crocodylia</taxon>
        <taxon>Alligatoridae</taxon>
        <taxon>Alligatorinae</taxon>
        <taxon>Alligator</taxon>
    </lineage>
</organism>
<feature type="active site" description="Nucleophile" evidence="2">
    <location>
        <position position="53"/>
    </location>
</feature>
<dbReference type="Gene3D" id="3.40.1090.10">
    <property type="entry name" value="Cytosolic phospholipase A2 catalytic domain"/>
    <property type="match status" value="1"/>
</dbReference>
<feature type="short sequence motif" description="GXSXG" evidence="2">
    <location>
        <begin position="51"/>
        <end position="55"/>
    </location>
</feature>
<protein>
    <submittedName>
        <fullName evidence="5">Patatin-like phospholipase domain-containing protein 1</fullName>
    </submittedName>
</protein>
<reference evidence="5" key="1">
    <citation type="submission" date="2025-08" db="UniProtKB">
        <authorList>
            <consortium name="RefSeq"/>
        </authorList>
    </citation>
    <scope>IDENTIFICATION</scope>
</reference>
<keyword evidence="2" id="KW-0378">Hydrolase</keyword>
<feature type="active site" description="Proton acceptor" evidence="2">
    <location>
        <position position="217"/>
    </location>
</feature>
<feature type="domain" description="PNPLA" evidence="3">
    <location>
        <begin position="16"/>
        <end position="230"/>
    </location>
</feature>
<dbReference type="GO" id="GO:0005811">
    <property type="term" value="C:lipid droplet"/>
    <property type="evidence" value="ECO:0007669"/>
    <property type="project" value="TreeGrafter"/>
</dbReference>
<dbReference type="Proteomes" id="UP000189705">
    <property type="component" value="Unplaced"/>
</dbReference>